<accession>U4KPK4</accession>
<keyword evidence="3" id="KW-1003">Cell membrane</keyword>
<keyword evidence="12" id="KW-1185">Reference proteome</keyword>
<feature type="transmembrane region" description="Helical" evidence="9">
    <location>
        <begin position="297"/>
        <end position="316"/>
    </location>
</feature>
<keyword evidence="5" id="KW-0598">Phosphotransferase system</keyword>
<organism evidence="11 12">
    <name type="scientific">Alteracholeplasma palmae (strain ATCC 49389 / J233)</name>
    <name type="common">Acholeplasma palmae</name>
    <dbReference type="NCBI Taxonomy" id="1318466"/>
    <lineage>
        <taxon>Bacteria</taxon>
        <taxon>Bacillati</taxon>
        <taxon>Mycoplasmatota</taxon>
        <taxon>Mollicutes</taxon>
        <taxon>Acholeplasmatales</taxon>
        <taxon>Acholeplasmataceae</taxon>
        <taxon>Acholeplasma</taxon>
    </lineage>
</organism>
<dbReference type="GO" id="GO:0090563">
    <property type="term" value="F:protein-phosphocysteine-sugar phosphotransferase activity"/>
    <property type="evidence" value="ECO:0007669"/>
    <property type="project" value="TreeGrafter"/>
</dbReference>
<dbReference type="OrthoDB" id="9782569at2"/>
<dbReference type="AlphaFoldDB" id="U4KPK4"/>
<name>U4KPK4_ALTPJ</name>
<keyword evidence="11" id="KW-0808">Transferase</keyword>
<dbReference type="KEGG" id="apal:BN85406080"/>
<dbReference type="PANTHER" id="PTHR30505">
    <property type="entry name" value="FRUCTOSE-LIKE PERMEASE"/>
    <property type="match status" value="1"/>
</dbReference>
<gene>
    <name evidence="11" type="primary">fruA</name>
    <name evidence="11" type="ORF">BN85406080</name>
</gene>
<evidence type="ECO:0000256" key="3">
    <source>
        <dbReference type="ARBA" id="ARBA00022475"/>
    </source>
</evidence>
<evidence type="ECO:0000256" key="5">
    <source>
        <dbReference type="ARBA" id="ARBA00022683"/>
    </source>
</evidence>
<evidence type="ECO:0000313" key="12">
    <source>
        <dbReference type="Proteomes" id="UP000032740"/>
    </source>
</evidence>
<dbReference type="STRING" id="1318466.BN85406080"/>
<comment type="subcellular location">
    <subcellularLocation>
        <location evidence="1">Cell membrane</location>
        <topology evidence="1">Multi-pass membrane protein</topology>
    </subcellularLocation>
</comment>
<evidence type="ECO:0000256" key="6">
    <source>
        <dbReference type="ARBA" id="ARBA00022692"/>
    </source>
</evidence>
<proteinExistence type="predicted"/>
<dbReference type="Proteomes" id="UP000032740">
    <property type="component" value="Chromosome"/>
</dbReference>
<evidence type="ECO:0000256" key="7">
    <source>
        <dbReference type="ARBA" id="ARBA00022989"/>
    </source>
</evidence>
<feature type="transmembrane region" description="Helical" evidence="9">
    <location>
        <begin position="186"/>
        <end position="212"/>
    </location>
</feature>
<evidence type="ECO:0000313" key="11">
    <source>
        <dbReference type="EMBL" id="CCV64185.1"/>
    </source>
</evidence>
<evidence type="ECO:0000259" key="10">
    <source>
        <dbReference type="PROSITE" id="PS51104"/>
    </source>
</evidence>
<feature type="transmembrane region" description="Helical" evidence="9">
    <location>
        <begin position="12"/>
        <end position="32"/>
    </location>
</feature>
<keyword evidence="4" id="KW-0762">Sugar transport</keyword>
<evidence type="ECO:0000256" key="1">
    <source>
        <dbReference type="ARBA" id="ARBA00004651"/>
    </source>
</evidence>
<evidence type="ECO:0000256" key="4">
    <source>
        <dbReference type="ARBA" id="ARBA00022597"/>
    </source>
</evidence>
<dbReference type="InterPro" id="IPR050864">
    <property type="entry name" value="Bacterial_PTS_Sugar_Transport"/>
</dbReference>
<evidence type="ECO:0000256" key="2">
    <source>
        <dbReference type="ARBA" id="ARBA00022448"/>
    </source>
</evidence>
<feature type="domain" description="PTS EIIC type-2" evidence="10">
    <location>
        <begin position="5"/>
        <end position="326"/>
    </location>
</feature>
<dbReference type="EC" id="2.7.1.69" evidence="11"/>
<sequence>MKKSIQSALMQGLSYSLIFLVVKGIAICLNQYFPSQFFLEISKYSEMLFYIMFVAFLCYDMADKPGLAIGAITGILIYHYQAGLYGVLLYGILAGYLVKYIKKYLIYLPQELKYLNSILWLPLLSLFILIPGIYFSASYLQQAYSQSVNFFKAIENYKIVLFLIGGILASLMAYDAGGRVNKTTYLIIVLLSGDFPILMTSVIIGGMVPPLVIATYRLIYKNELTVEEEPKIRYQFAMGLSFITEGALPYIRKNEMIRFLLVMSAFFAGALTSVFMIKTLVPHGGILATVTMNKPLIFIIIIVSISLIMSQIIRLLKYIEEKKEVKKV</sequence>
<evidence type="ECO:0000256" key="9">
    <source>
        <dbReference type="SAM" id="Phobius"/>
    </source>
</evidence>
<keyword evidence="6 9" id="KW-0812">Transmembrane</keyword>
<protein>
    <submittedName>
        <fullName evidence="11">PTS family fructose transporter, IIABC component, putative</fullName>
        <ecNumber evidence="11">2.7.1.69</ecNumber>
    </submittedName>
</protein>
<feature type="transmembrane region" description="Helical" evidence="9">
    <location>
        <begin position="68"/>
        <end position="98"/>
    </location>
</feature>
<dbReference type="EMBL" id="FO681347">
    <property type="protein sequence ID" value="CCV64185.1"/>
    <property type="molecule type" value="Genomic_DNA"/>
</dbReference>
<dbReference type="PROSITE" id="PS51104">
    <property type="entry name" value="PTS_EIIC_TYPE_2"/>
    <property type="match status" value="1"/>
</dbReference>
<keyword evidence="2" id="KW-0813">Transport</keyword>
<dbReference type="HOGENOM" id="CLU_843648_0_0_14"/>
<keyword evidence="8 9" id="KW-0472">Membrane</keyword>
<feature type="transmembrane region" description="Helical" evidence="9">
    <location>
        <begin position="44"/>
        <end position="62"/>
    </location>
</feature>
<keyword evidence="7 9" id="KW-1133">Transmembrane helix</keyword>
<evidence type="ECO:0000256" key="8">
    <source>
        <dbReference type="ARBA" id="ARBA00023136"/>
    </source>
</evidence>
<dbReference type="InterPro" id="IPR013014">
    <property type="entry name" value="PTS_EIIC_2"/>
</dbReference>
<feature type="transmembrane region" description="Helical" evidence="9">
    <location>
        <begin position="157"/>
        <end position="174"/>
    </location>
</feature>
<dbReference type="GO" id="GO:0005886">
    <property type="term" value="C:plasma membrane"/>
    <property type="evidence" value="ECO:0007669"/>
    <property type="project" value="UniProtKB-SubCell"/>
</dbReference>
<dbReference type="GO" id="GO:0009401">
    <property type="term" value="P:phosphoenolpyruvate-dependent sugar phosphotransferase system"/>
    <property type="evidence" value="ECO:0007669"/>
    <property type="project" value="UniProtKB-KW"/>
</dbReference>
<feature type="transmembrane region" description="Helical" evidence="9">
    <location>
        <begin position="258"/>
        <end position="277"/>
    </location>
</feature>
<dbReference type="PANTHER" id="PTHR30505:SF0">
    <property type="entry name" value="FRUCTOSE-LIKE PTS SYSTEM EIIBC COMPONENT-RELATED"/>
    <property type="match status" value="1"/>
</dbReference>
<feature type="transmembrane region" description="Helical" evidence="9">
    <location>
        <begin position="118"/>
        <end position="137"/>
    </location>
</feature>
<reference evidence="11 12" key="1">
    <citation type="journal article" date="2013" name="J. Mol. Microbiol. Biotechnol.">
        <title>Analysis of the Complete Genomes of Acholeplasma brassicae , A. palmae and A. laidlawii and Their Comparison to the Obligate Parasites from ' Candidatus Phytoplasma'.</title>
        <authorList>
            <person name="Kube M."/>
            <person name="Siewert C."/>
            <person name="Migdoll A.M."/>
            <person name="Duduk B."/>
            <person name="Holz S."/>
            <person name="Rabus R."/>
            <person name="Seemuller E."/>
            <person name="Mitrovic J."/>
            <person name="Muller I."/>
            <person name="Buttner C."/>
            <person name="Reinhardt R."/>
        </authorList>
    </citation>
    <scope>NUCLEOTIDE SEQUENCE [LARGE SCALE GENOMIC DNA]</scope>
    <source>
        <strain evidence="11 12">J233</strain>
    </source>
</reference>
<dbReference type="RefSeq" id="WP_026658056.1">
    <property type="nucleotide sequence ID" value="NC_022538.1"/>
</dbReference>